<dbReference type="InterPro" id="IPR002645">
    <property type="entry name" value="STAS_dom"/>
</dbReference>
<dbReference type="InterPro" id="IPR036513">
    <property type="entry name" value="STAS_dom_sf"/>
</dbReference>
<evidence type="ECO:0000313" key="3">
    <source>
        <dbReference type="EMBL" id="MFC4590740.1"/>
    </source>
</evidence>
<dbReference type="Proteomes" id="UP001595891">
    <property type="component" value="Unassembled WGS sequence"/>
</dbReference>
<comment type="caution">
    <text evidence="3">The sequence shown here is derived from an EMBL/GenBank/DDBJ whole genome shotgun (WGS) entry which is preliminary data.</text>
</comment>
<accession>A0ABV9EPV1</accession>
<keyword evidence="4" id="KW-1185">Reference proteome</keyword>
<name>A0ABV9EPV1_9ACTN</name>
<feature type="region of interest" description="Disordered" evidence="1">
    <location>
        <begin position="104"/>
        <end position="136"/>
    </location>
</feature>
<dbReference type="EMBL" id="JBHSFN010000025">
    <property type="protein sequence ID" value="MFC4590740.1"/>
    <property type="molecule type" value="Genomic_DNA"/>
</dbReference>
<dbReference type="Pfam" id="PF01740">
    <property type="entry name" value="STAS"/>
    <property type="match status" value="1"/>
</dbReference>
<protein>
    <submittedName>
        <fullName evidence="3">STAS domain-containing protein</fullName>
    </submittedName>
</protein>
<dbReference type="RefSeq" id="WP_262845233.1">
    <property type="nucleotide sequence ID" value="NZ_JANZYP010000037.1"/>
</dbReference>
<dbReference type="SUPFAM" id="SSF52091">
    <property type="entry name" value="SpoIIaa-like"/>
    <property type="match status" value="1"/>
</dbReference>
<gene>
    <name evidence="3" type="ORF">ACFO8L_31910</name>
</gene>
<dbReference type="CDD" id="cd07043">
    <property type="entry name" value="STAS_anti-anti-sigma_factors"/>
    <property type="match status" value="1"/>
</dbReference>
<reference evidence="4" key="1">
    <citation type="journal article" date="2019" name="Int. J. Syst. Evol. Microbiol.">
        <title>The Global Catalogue of Microorganisms (GCM) 10K type strain sequencing project: providing services to taxonomists for standard genome sequencing and annotation.</title>
        <authorList>
            <consortium name="The Broad Institute Genomics Platform"/>
            <consortium name="The Broad Institute Genome Sequencing Center for Infectious Disease"/>
            <person name="Wu L."/>
            <person name="Ma J."/>
        </authorList>
    </citation>
    <scope>NUCLEOTIDE SEQUENCE [LARGE SCALE GENOMIC DNA]</scope>
    <source>
        <strain evidence="4">CCUG 49560</strain>
    </source>
</reference>
<evidence type="ECO:0000259" key="2">
    <source>
        <dbReference type="PROSITE" id="PS50801"/>
    </source>
</evidence>
<proteinExistence type="predicted"/>
<dbReference type="Gene3D" id="3.30.750.24">
    <property type="entry name" value="STAS domain"/>
    <property type="match status" value="1"/>
</dbReference>
<evidence type="ECO:0000313" key="4">
    <source>
        <dbReference type="Proteomes" id="UP001595891"/>
    </source>
</evidence>
<sequence length="136" mass="15054">MMTSRDPRPGAALRVTLHGDLDLGGAAEVRRRLPVLLATPRPIHVKLDLAGVTFLDCSGARTLRWLDGRVSGRGGTLTLVRPSERVVRLLRLLDLDRELRISHEEGDGVPPQDWRLVRLGPPRPDPETNPGRRGLL</sequence>
<evidence type="ECO:0000256" key="1">
    <source>
        <dbReference type="SAM" id="MobiDB-lite"/>
    </source>
</evidence>
<feature type="domain" description="STAS" evidence="2">
    <location>
        <begin position="15"/>
        <end position="99"/>
    </location>
</feature>
<organism evidence="3 4">
    <name type="scientific">Sphaerisporangium corydalis</name>
    <dbReference type="NCBI Taxonomy" id="1441875"/>
    <lineage>
        <taxon>Bacteria</taxon>
        <taxon>Bacillati</taxon>
        <taxon>Actinomycetota</taxon>
        <taxon>Actinomycetes</taxon>
        <taxon>Streptosporangiales</taxon>
        <taxon>Streptosporangiaceae</taxon>
        <taxon>Sphaerisporangium</taxon>
    </lineage>
</organism>
<dbReference type="PROSITE" id="PS50801">
    <property type="entry name" value="STAS"/>
    <property type="match status" value="1"/>
</dbReference>